<keyword evidence="3" id="KW-1185">Reference proteome</keyword>
<accession>A0A917W110</accession>
<dbReference type="RefSeq" id="WP_229669591.1">
    <property type="nucleotide sequence ID" value="NZ_BMMZ01000001.1"/>
</dbReference>
<dbReference type="SUPFAM" id="SSF51735">
    <property type="entry name" value="NAD(P)-binding Rossmann-fold domains"/>
    <property type="match status" value="1"/>
</dbReference>
<gene>
    <name evidence="2" type="ORF">GCM10011575_02510</name>
</gene>
<evidence type="ECO:0000313" key="2">
    <source>
        <dbReference type="EMBL" id="GGL48200.1"/>
    </source>
</evidence>
<sequence>MSKHVVVGAGPVGTEAARLLVAAGHQVITVTRSGSGPRLDGVERIAADASDPDRLTEIATGAAALYNCANPSHYGSWEKVWPQLWSSLLRTAEATGAALVSASSLYAYGPVNQVMTEDLPDVATEKNGRIRAGMWAEAKRLHDQGRIRAVEVRASDYAGAGVGANGHLTRNVPAALQGKAVWFLGDPDQPHSWTDVLDVGRALVAVADRPEAYGKVWLAPTNPPRSAREAMTDVLAAARRPMVAMHRLPGLVVRAGGLVNADLRQFGVMSYIMRRPYVIDSSAIEKEFGLAPTPWSGVCRRTADL</sequence>
<comment type="caution">
    <text evidence="2">The sequence shown here is derived from an EMBL/GenBank/DDBJ whole genome shotgun (WGS) entry which is preliminary data.</text>
</comment>
<dbReference type="InterPro" id="IPR036291">
    <property type="entry name" value="NAD(P)-bd_dom_sf"/>
</dbReference>
<evidence type="ECO:0000259" key="1">
    <source>
        <dbReference type="Pfam" id="PF01370"/>
    </source>
</evidence>
<dbReference type="EMBL" id="BMMZ01000001">
    <property type="protein sequence ID" value="GGL48200.1"/>
    <property type="molecule type" value="Genomic_DNA"/>
</dbReference>
<name>A0A917W110_9ACTN</name>
<proteinExistence type="predicted"/>
<reference evidence="2" key="2">
    <citation type="submission" date="2020-09" db="EMBL/GenBank/DDBJ databases">
        <authorList>
            <person name="Sun Q."/>
            <person name="Zhou Y."/>
        </authorList>
    </citation>
    <scope>NUCLEOTIDE SEQUENCE</scope>
    <source>
        <strain evidence="2">CGMCC 4.7306</strain>
    </source>
</reference>
<dbReference type="InterPro" id="IPR001509">
    <property type="entry name" value="Epimerase_deHydtase"/>
</dbReference>
<protein>
    <submittedName>
        <fullName evidence="2">NAD-dependent epimerase</fullName>
    </submittedName>
</protein>
<dbReference type="AlphaFoldDB" id="A0A917W110"/>
<feature type="domain" description="NAD-dependent epimerase/dehydratase" evidence="1">
    <location>
        <begin position="6"/>
        <end position="212"/>
    </location>
</feature>
<dbReference type="Pfam" id="PF01370">
    <property type="entry name" value="Epimerase"/>
    <property type="match status" value="1"/>
</dbReference>
<evidence type="ECO:0000313" key="3">
    <source>
        <dbReference type="Proteomes" id="UP000613840"/>
    </source>
</evidence>
<dbReference type="Proteomes" id="UP000613840">
    <property type="component" value="Unassembled WGS sequence"/>
</dbReference>
<dbReference type="Gene3D" id="3.40.50.720">
    <property type="entry name" value="NAD(P)-binding Rossmann-like Domain"/>
    <property type="match status" value="1"/>
</dbReference>
<reference evidence="2" key="1">
    <citation type="journal article" date="2014" name="Int. J. Syst. Evol. Microbiol.">
        <title>Complete genome sequence of Corynebacterium casei LMG S-19264T (=DSM 44701T), isolated from a smear-ripened cheese.</title>
        <authorList>
            <consortium name="US DOE Joint Genome Institute (JGI-PGF)"/>
            <person name="Walter F."/>
            <person name="Albersmeier A."/>
            <person name="Kalinowski J."/>
            <person name="Ruckert C."/>
        </authorList>
    </citation>
    <scope>NUCLEOTIDE SEQUENCE</scope>
    <source>
        <strain evidence="2">CGMCC 4.7306</strain>
    </source>
</reference>
<organism evidence="2 3">
    <name type="scientific">Microlunatus endophyticus</name>
    <dbReference type="NCBI Taxonomy" id="1716077"/>
    <lineage>
        <taxon>Bacteria</taxon>
        <taxon>Bacillati</taxon>
        <taxon>Actinomycetota</taxon>
        <taxon>Actinomycetes</taxon>
        <taxon>Propionibacteriales</taxon>
        <taxon>Propionibacteriaceae</taxon>
        <taxon>Microlunatus</taxon>
    </lineage>
</organism>